<accession>A0A5C3LFU4</accession>
<feature type="transmembrane region" description="Helical" evidence="1">
    <location>
        <begin position="47"/>
        <end position="68"/>
    </location>
</feature>
<evidence type="ECO:0000313" key="3">
    <source>
        <dbReference type="Proteomes" id="UP000308652"/>
    </source>
</evidence>
<reference evidence="2 3" key="1">
    <citation type="journal article" date="2019" name="Nat. Ecol. Evol.">
        <title>Megaphylogeny resolves global patterns of mushroom evolution.</title>
        <authorList>
            <person name="Varga T."/>
            <person name="Krizsan K."/>
            <person name="Foldi C."/>
            <person name="Dima B."/>
            <person name="Sanchez-Garcia M."/>
            <person name="Sanchez-Ramirez S."/>
            <person name="Szollosi G.J."/>
            <person name="Szarkandi J.G."/>
            <person name="Papp V."/>
            <person name="Albert L."/>
            <person name="Andreopoulos W."/>
            <person name="Angelini C."/>
            <person name="Antonin V."/>
            <person name="Barry K.W."/>
            <person name="Bougher N.L."/>
            <person name="Buchanan P."/>
            <person name="Buyck B."/>
            <person name="Bense V."/>
            <person name="Catcheside P."/>
            <person name="Chovatia M."/>
            <person name="Cooper J."/>
            <person name="Damon W."/>
            <person name="Desjardin D."/>
            <person name="Finy P."/>
            <person name="Geml J."/>
            <person name="Haridas S."/>
            <person name="Hughes K."/>
            <person name="Justo A."/>
            <person name="Karasinski D."/>
            <person name="Kautmanova I."/>
            <person name="Kiss B."/>
            <person name="Kocsube S."/>
            <person name="Kotiranta H."/>
            <person name="LaButti K.M."/>
            <person name="Lechner B.E."/>
            <person name="Liimatainen K."/>
            <person name="Lipzen A."/>
            <person name="Lukacs Z."/>
            <person name="Mihaltcheva S."/>
            <person name="Morgado L.N."/>
            <person name="Niskanen T."/>
            <person name="Noordeloos M.E."/>
            <person name="Ohm R.A."/>
            <person name="Ortiz-Santana B."/>
            <person name="Ovrebo C."/>
            <person name="Racz N."/>
            <person name="Riley R."/>
            <person name="Savchenko A."/>
            <person name="Shiryaev A."/>
            <person name="Soop K."/>
            <person name="Spirin V."/>
            <person name="Szebenyi C."/>
            <person name="Tomsovsky M."/>
            <person name="Tulloss R.E."/>
            <person name="Uehling J."/>
            <person name="Grigoriev I.V."/>
            <person name="Vagvolgyi C."/>
            <person name="Papp T."/>
            <person name="Martin F.M."/>
            <person name="Miettinen O."/>
            <person name="Hibbett D.S."/>
            <person name="Nagy L.G."/>
        </authorList>
    </citation>
    <scope>NUCLEOTIDE SEQUENCE [LARGE SCALE GENOMIC DNA]</scope>
    <source>
        <strain evidence="2 3">CBS 166.37</strain>
    </source>
</reference>
<dbReference type="AlphaFoldDB" id="A0A5C3LFU4"/>
<proteinExistence type="predicted"/>
<gene>
    <name evidence="2" type="ORF">BDQ12DRAFT_118082</name>
</gene>
<organism evidence="2 3">
    <name type="scientific">Crucibulum laeve</name>
    <dbReference type="NCBI Taxonomy" id="68775"/>
    <lineage>
        <taxon>Eukaryota</taxon>
        <taxon>Fungi</taxon>
        <taxon>Dikarya</taxon>
        <taxon>Basidiomycota</taxon>
        <taxon>Agaricomycotina</taxon>
        <taxon>Agaricomycetes</taxon>
        <taxon>Agaricomycetidae</taxon>
        <taxon>Agaricales</taxon>
        <taxon>Agaricineae</taxon>
        <taxon>Nidulariaceae</taxon>
        <taxon>Crucibulum</taxon>
    </lineage>
</organism>
<evidence type="ECO:0000256" key="1">
    <source>
        <dbReference type="SAM" id="Phobius"/>
    </source>
</evidence>
<dbReference type="Proteomes" id="UP000308652">
    <property type="component" value="Unassembled WGS sequence"/>
</dbReference>
<keyword evidence="1" id="KW-0472">Membrane</keyword>
<keyword evidence="3" id="KW-1185">Reference proteome</keyword>
<name>A0A5C3LFU4_9AGAR</name>
<protein>
    <submittedName>
        <fullName evidence="2">Uncharacterized protein</fullName>
    </submittedName>
</protein>
<evidence type="ECO:0000313" key="2">
    <source>
        <dbReference type="EMBL" id="TFK31582.1"/>
    </source>
</evidence>
<keyword evidence="1" id="KW-1133">Transmembrane helix</keyword>
<sequence>MIDTWVSAIARNPRSCTLDKCSNYIDPHRTSYPTQKKEIDSFDVCSLHYACIVIFLVYVGIFSSEIPLDYRNQRHCSQYKLQYSNDLAIRQLIGVGGHCAEILSFDAVLIGSCLYGPKRLSSKHRVNTLPNLQVAHHIDRSNRRSKAL</sequence>
<keyword evidence="1" id="KW-0812">Transmembrane</keyword>
<dbReference type="EMBL" id="ML213731">
    <property type="protein sequence ID" value="TFK31582.1"/>
    <property type="molecule type" value="Genomic_DNA"/>
</dbReference>